<evidence type="ECO:0000259" key="1">
    <source>
        <dbReference type="Pfam" id="PF13649"/>
    </source>
</evidence>
<name>A0A7C3KCR4_9CYAN</name>
<dbReference type="AlphaFoldDB" id="A0A7C3KCR4"/>
<dbReference type="InterPro" id="IPR041698">
    <property type="entry name" value="Methyltransf_25"/>
</dbReference>
<dbReference type="GO" id="GO:0032259">
    <property type="term" value="P:methylation"/>
    <property type="evidence" value="ECO:0007669"/>
    <property type="project" value="UniProtKB-KW"/>
</dbReference>
<comment type="caution">
    <text evidence="2">The sequence shown here is derived from an EMBL/GenBank/DDBJ whole genome shotgun (WGS) entry which is preliminary data.</text>
</comment>
<organism evidence="2">
    <name type="scientific">Oscillatoriales cyanobacterium SpSt-418</name>
    <dbReference type="NCBI Taxonomy" id="2282169"/>
    <lineage>
        <taxon>Bacteria</taxon>
        <taxon>Bacillati</taxon>
        <taxon>Cyanobacteriota</taxon>
        <taxon>Cyanophyceae</taxon>
        <taxon>Oscillatoriophycideae</taxon>
        <taxon>Oscillatoriales</taxon>
    </lineage>
</organism>
<dbReference type="PANTHER" id="PTHR42912:SF80">
    <property type="entry name" value="METHYLTRANSFERASE DOMAIN-CONTAINING PROTEIN"/>
    <property type="match status" value="1"/>
</dbReference>
<dbReference type="EMBL" id="DSRU01000062">
    <property type="protein sequence ID" value="HFM97223.1"/>
    <property type="molecule type" value="Genomic_DNA"/>
</dbReference>
<keyword evidence="2" id="KW-0489">Methyltransferase</keyword>
<dbReference type="SUPFAM" id="SSF53335">
    <property type="entry name" value="S-adenosyl-L-methionine-dependent methyltransferases"/>
    <property type="match status" value="1"/>
</dbReference>
<sequence>MTLQQDSLFERFLAPIFEKFLIDKQALKYLYESIDWQAATERLNNPTVVYPDYYAKRNFHGIEGGYLTIGAAVTYDAITQYVLPPNETMVRQGLLQTIRSQPRRILDLGCGTGSSTLLLKRRFPQAEVIGLDLSPYMLVAAEQKAQQSGLHVIWRHGLAEATGLPAHAFDLVTTSLLFHETPAAIAQAILQESFRLLTVGGEFVLLDGNQAVLRHTEWLNNIFEEPYIREYAAGNVSDWLKAAGFAAVQTQDHWLLHQLSRGAKPLANEESESAEAIRATDGLTPQWAMG</sequence>
<accession>A0A7C3KCR4</accession>
<feature type="domain" description="Methyltransferase" evidence="1">
    <location>
        <begin position="105"/>
        <end position="201"/>
    </location>
</feature>
<evidence type="ECO:0000313" key="2">
    <source>
        <dbReference type="EMBL" id="HFM97223.1"/>
    </source>
</evidence>
<reference evidence="2" key="1">
    <citation type="journal article" date="2020" name="mSystems">
        <title>Genome- and Community-Level Interaction Insights into Carbon Utilization and Element Cycling Functions of Hydrothermarchaeota in Hydrothermal Sediment.</title>
        <authorList>
            <person name="Zhou Z."/>
            <person name="Liu Y."/>
            <person name="Xu W."/>
            <person name="Pan J."/>
            <person name="Luo Z.H."/>
            <person name="Li M."/>
        </authorList>
    </citation>
    <scope>NUCLEOTIDE SEQUENCE [LARGE SCALE GENOMIC DNA]</scope>
    <source>
        <strain evidence="2">SpSt-418</strain>
    </source>
</reference>
<dbReference type="InterPro" id="IPR050508">
    <property type="entry name" value="Methyltransf_Superfamily"/>
</dbReference>
<proteinExistence type="predicted"/>
<dbReference type="Gene3D" id="3.40.50.150">
    <property type="entry name" value="Vaccinia Virus protein VP39"/>
    <property type="match status" value="1"/>
</dbReference>
<dbReference type="Pfam" id="PF13649">
    <property type="entry name" value="Methyltransf_25"/>
    <property type="match status" value="1"/>
</dbReference>
<gene>
    <name evidence="2" type="ORF">ENR64_05515</name>
</gene>
<dbReference type="InterPro" id="IPR029063">
    <property type="entry name" value="SAM-dependent_MTases_sf"/>
</dbReference>
<keyword evidence="2" id="KW-0808">Transferase</keyword>
<dbReference type="PANTHER" id="PTHR42912">
    <property type="entry name" value="METHYLTRANSFERASE"/>
    <property type="match status" value="1"/>
</dbReference>
<dbReference type="CDD" id="cd02440">
    <property type="entry name" value="AdoMet_MTases"/>
    <property type="match status" value="1"/>
</dbReference>
<protein>
    <submittedName>
        <fullName evidence="2">Class I SAM-dependent methyltransferase</fullName>
    </submittedName>
</protein>
<dbReference type="GO" id="GO:0008168">
    <property type="term" value="F:methyltransferase activity"/>
    <property type="evidence" value="ECO:0007669"/>
    <property type="project" value="UniProtKB-KW"/>
</dbReference>